<dbReference type="InterPro" id="IPR050263">
    <property type="entry name" value="Bact_Fimbrial_Adh_Pro"/>
</dbReference>
<proteinExistence type="predicted"/>
<dbReference type="InterPro" id="IPR036937">
    <property type="entry name" value="Adhesion_dom_fimbrial_sf"/>
</dbReference>
<keyword evidence="4" id="KW-1185">Reference proteome</keyword>
<dbReference type="RefSeq" id="WP_012440032.1">
    <property type="nucleotide sequence ID" value="NC_010694.1"/>
</dbReference>
<dbReference type="PANTHER" id="PTHR33420">
    <property type="entry name" value="FIMBRIAL SUBUNIT ELFA-RELATED"/>
    <property type="match status" value="1"/>
</dbReference>
<dbReference type="Gene3D" id="2.60.40.1090">
    <property type="entry name" value="Fimbrial-type adhesion domain"/>
    <property type="match status" value="1"/>
</dbReference>
<dbReference type="HOGENOM" id="CLU_088965_3_3_6"/>
<evidence type="ECO:0000259" key="2">
    <source>
        <dbReference type="Pfam" id="PF00419"/>
    </source>
</evidence>
<dbReference type="Pfam" id="PF00419">
    <property type="entry name" value="Fimbrial"/>
    <property type="match status" value="1"/>
</dbReference>
<feature type="domain" description="Fimbrial-type adhesion" evidence="2">
    <location>
        <begin position="33"/>
        <end position="181"/>
    </location>
</feature>
<dbReference type="GO" id="GO:0009289">
    <property type="term" value="C:pilus"/>
    <property type="evidence" value="ECO:0007669"/>
    <property type="project" value="InterPro"/>
</dbReference>
<dbReference type="EMBL" id="CU468135">
    <property type="protein sequence ID" value="CAO95312.1"/>
    <property type="molecule type" value="Genomic_DNA"/>
</dbReference>
<evidence type="ECO:0000313" key="4">
    <source>
        <dbReference type="Proteomes" id="UP000001726"/>
    </source>
</evidence>
<name>B2VGZ2_ERWT9</name>
<keyword evidence="1" id="KW-0732">Signal</keyword>
<evidence type="ECO:0000313" key="3">
    <source>
        <dbReference type="EMBL" id="CAO95312.1"/>
    </source>
</evidence>
<dbReference type="eggNOG" id="COG3539">
    <property type="taxonomic scope" value="Bacteria"/>
</dbReference>
<dbReference type="AlphaFoldDB" id="B2VGZ2"/>
<accession>B2VGZ2</accession>
<dbReference type="KEGG" id="eta:ETA_02660"/>
<dbReference type="InterPro" id="IPR008966">
    <property type="entry name" value="Adhesion_dom_sf"/>
</dbReference>
<evidence type="ECO:0000256" key="1">
    <source>
        <dbReference type="SAM" id="SignalP"/>
    </source>
</evidence>
<sequence length="182" mass="19158">MLMKNPGSGLMLILMLAGGLNVAQAASAPSVNISYDGNLVADPCTLLPEDESIVLDFGSVIDKYLYLNTRTHGKLFQLHLMDCDISLGNSLKITFRGTESIALPGLLAPDGGSEGSGIAIGLETHKGEALALNQPGSAQDITNGSNVIALKAYIKGEPEAIKDKKIRIGAFSAVATFHLEYE</sequence>
<organism evidence="3 4">
    <name type="scientific">Erwinia tasmaniensis (strain DSM 17950 / CFBP 7177 / CIP 109463 / NCPPB 4357 / Et1/99)</name>
    <dbReference type="NCBI Taxonomy" id="465817"/>
    <lineage>
        <taxon>Bacteria</taxon>
        <taxon>Pseudomonadati</taxon>
        <taxon>Pseudomonadota</taxon>
        <taxon>Gammaproteobacteria</taxon>
        <taxon>Enterobacterales</taxon>
        <taxon>Erwiniaceae</taxon>
        <taxon>Erwinia</taxon>
    </lineage>
</organism>
<feature type="signal peptide" evidence="1">
    <location>
        <begin position="1"/>
        <end position="25"/>
    </location>
</feature>
<gene>
    <name evidence="3" type="primary">mrfH</name>
    <name evidence="3" type="ordered locus">ETA_02660</name>
</gene>
<feature type="chain" id="PRO_5002784183" evidence="1">
    <location>
        <begin position="26"/>
        <end position="182"/>
    </location>
</feature>
<protein>
    <submittedName>
        <fullName evidence="3">MrfH protein</fullName>
    </submittedName>
</protein>
<dbReference type="GO" id="GO:0043709">
    <property type="term" value="P:cell adhesion involved in single-species biofilm formation"/>
    <property type="evidence" value="ECO:0007669"/>
    <property type="project" value="TreeGrafter"/>
</dbReference>
<dbReference type="STRING" id="465817.ETA_02660"/>
<dbReference type="PANTHER" id="PTHR33420:SF9">
    <property type="entry name" value="MINOR FIMBRIAL SUBUNIT"/>
    <property type="match status" value="1"/>
</dbReference>
<dbReference type="Proteomes" id="UP000001726">
    <property type="component" value="Chromosome"/>
</dbReference>
<reference evidence="3 4" key="1">
    <citation type="journal article" date="2008" name="Environ. Microbiol.">
        <title>The genome of Erwinia tasmaniensis strain Et1/99, a non-pathogenic bacterium in the genus Erwinia.</title>
        <authorList>
            <person name="Kube M."/>
            <person name="Migdoll A.M."/>
            <person name="Mueller I."/>
            <person name="Kuhl H."/>
            <person name="Beck A."/>
            <person name="Reinhardt R."/>
            <person name="Geider K."/>
        </authorList>
    </citation>
    <scope>NUCLEOTIDE SEQUENCE [LARGE SCALE GENOMIC DNA]</scope>
    <source>
        <strain evidence="4">DSM 17950 / CFBP 7177 / CIP 109463 / NCPPB 4357 / Et1/99</strain>
    </source>
</reference>
<dbReference type="SUPFAM" id="SSF49401">
    <property type="entry name" value="Bacterial adhesins"/>
    <property type="match status" value="1"/>
</dbReference>
<dbReference type="InterPro" id="IPR000259">
    <property type="entry name" value="Adhesion_dom_fimbrial"/>
</dbReference>